<protein>
    <recommendedName>
        <fullName evidence="3">FF domain-containing protein</fullName>
    </recommendedName>
</protein>
<dbReference type="PANTHER" id="PTHR15377">
    <property type="entry name" value="TRANSCRIPTION ELONGATION REGULATOR 1"/>
    <property type="match status" value="1"/>
</dbReference>
<reference evidence="4" key="2">
    <citation type="submission" date="2023-05" db="EMBL/GenBank/DDBJ databases">
        <authorList>
            <person name="Fouks B."/>
        </authorList>
    </citation>
    <scope>NUCLEOTIDE SEQUENCE</scope>
    <source>
        <strain evidence="4">Stay&amp;Tobe</strain>
        <tissue evidence="4">Testes</tissue>
    </source>
</reference>
<evidence type="ECO:0000313" key="5">
    <source>
        <dbReference type="Proteomes" id="UP001233999"/>
    </source>
</evidence>
<dbReference type="GO" id="GO:0005634">
    <property type="term" value="C:nucleus"/>
    <property type="evidence" value="ECO:0007669"/>
    <property type="project" value="TreeGrafter"/>
</dbReference>
<evidence type="ECO:0000259" key="3">
    <source>
        <dbReference type="Pfam" id="PF01846"/>
    </source>
</evidence>
<dbReference type="GO" id="GO:0003712">
    <property type="term" value="F:transcription coregulator activity"/>
    <property type="evidence" value="ECO:0007669"/>
    <property type="project" value="TreeGrafter"/>
</dbReference>
<feature type="non-terminal residue" evidence="4">
    <location>
        <position position="135"/>
    </location>
</feature>
<dbReference type="InterPro" id="IPR002713">
    <property type="entry name" value="FF_domain"/>
</dbReference>
<keyword evidence="5" id="KW-1185">Reference proteome</keyword>
<dbReference type="EMBL" id="JASPKZ010002644">
    <property type="protein sequence ID" value="KAJ9595283.1"/>
    <property type="molecule type" value="Genomic_DNA"/>
</dbReference>
<dbReference type="Pfam" id="PF01846">
    <property type="entry name" value="FF"/>
    <property type="match status" value="1"/>
</dbReference>
<comment type="caution">
    <text evidence="4">The sequence shown here is derived from an EMBL/GenBank/DDBJ whole genome shotgun (WGS) entry which is preliminary data.</text>
</comment>
<keyword evidence="1" id="KW-0677">Repeat</keyword>
<evidence type="ECO:0000256" key="2">
    <source>
        <dbReference type="SAM" id="MobiDB-lite"/>
    </source>
</evidence>
<dbReference type="InterPro" id="IPR045148">
    <property type="entry name" value="TCRG1-like"/>
</dbReference>
<organism evidence="4 5">
    <name type="scientific">Diploptera punctata</name>
    <name type="common">Pacific beetle cockroach</name>
    <dbReference type="NCBI Taxonomy" id="6984"/>
    <lineage>
        <taxon>Eukaryota</taxon>
        <taxon>Metazoa</taxon>
        <taxon>Ecdysozoa</taxon>
        <taxon>Arthropoda</taxon>
        <taxon>Hexapoda</taxon>
        <taxon>Insecta</taxon>
        <taxon>Pterygota</taxon>
        <taxon>Neoptera</taxon>
        <taxon>Polyneoptera</taxon>
        <taxon>Dictyoptera</taxon>
        <taxon>Blattodea</taxon>
        <taxon>Blaberoidea</taxon>
        <taxon>Blaberidae</taxon>
        <taxon>Diplopterinae</taxon>
        <taxon>Diploptera</taxon>
    </lineage>
</organism>
<gene>
    <name evidence="4" type="ORF">L9F63_027333</name>
</gene>
<feature type="domain" description="FF" evidence="3">
    <location>
        <begin position="4"/>
        <end position="49"/>
    </location>
</feature>
<dbReference type="AlphaFoldDB" id="A0AAD8AC82"/>
<sequence length="135" mass="16204">VIVKRDFVSLLREHTDIDRHSRWSDVKKRVDTDARYKAVESSSAREDWFQIKDENMNNSEDEREKEIRDKERQARMEASLREREKEVQRTLATHLRDRDKEREQHKHDEAVQHFNALLADLVRNAELHGEKPSDS</sequence>
<evidence type="ECO:0000313" key="4">
    <source>
        <dbReference type="EMBL" id="KAJ9595283.1"/>
    </source>
</evidence>
<proteinExistence type="predicted"/>
<feature type="region of interest" description="Disordered" evidence="2">
    <location>
        <begin position="54"/>
        <end position="108"/>
    </location>
</feature>
<name>A0AAD8AC82_DIPPU</name>
<dbReference type="Proteomes" id="UP001233999">
    <property type="component" value="Unassembled WGS sequence"/>
</dbReference>
<reference evidence="4" key="1">
    <citation type="journal article" date="2023" name="IScience">
        <title>Live-bearing cockroach genome reveals convergent evolutionary mechanisms linked to viviparity in insects and beyond.</title>
        <authorList>
            <person name="Fouks B."/>
            <person name="Harrison M.C."/>
            <person name="Mikhailova A.A."/>
            <person name="Marchal E."/>
            <person name="English S."/>
            <person name="Carruthers M."/>
            <person name="Jennings E.C."/>
            <person name="Chiamaka E.L."/>
            <person name="Frigard R.A."/>
            <person name="Pippel M."/>
            <person name="Attardo G.M."/>
            <person name="Benoit J.B."/>
            <person name="Bornberg-Bauer E."/>
            <person name="Tobe S.S."/>
        </authorList>
    </citation>
    <scope>NUCLEOTIDE SEQUENCE</scope>
    <source>
        <strain evidence="4">Stay&amp;Tobe</strain>
    </source>
</reference>
<dbReference type="Gene3D" id="1.10.10.440">
    <property type="entry name" value="FF domain"/>
    <property type="match status" value="1"/>
</dbReference>
<dbReference type="PANTHER" id="PTHR15377:SF3">
    <property type="entry name" value="WW DOMAIN-CONTAINING PROTEIN"/>
    <property type="match status" value="1"/>
</dbReference>
<accession>A0AAD8AC82</accession>
<dbReference type="InterPro" id="IPR036517">
    <property type="entry name" value="FF_domain_sf"/>
</dbReference>
<evidence type="ECO:0000256" key="1">
    <source>
        <dbReference type="ARBA" id="ARBA00022737"/>
    </source>
</evidence>
<dbReference type="GO" id="GO:0070063">
    <property type="term" value="F:RNA polymerase binding"/>
    <property type="evidence" value="ECO:0007669"/>
    <property type="project" value="InterPro"/>
</dbReference>
<dbReference type="SUPFAM" id="SSF81698">
    <property type="entry name" value="FF domain"/>
    <property type="match status" value="1"/>
</dbReference>